<feature type="domain" description="EamA" evidence="2">
    <location>
        <begin position="160"/>
        <end position="290"/>
    </location>
</feature>
<dbReference type="Pfam" id="PF00892">
    <property type="entry name" value="EamA"/>
    <property type="match status" value="2"/>
</dbReference>
<dbReference type="PANTHER" id="PTHR22911:SF102">
    <property type="entry name" value="MEMBRANE PROTEIN"/>
    <property type="match status" value="1"/>
</dbReference>
<keyword evidence="1" id="KW-1133">Transmembrane helix</keyword>
<keyword evidence="1" id="KW-0812">Transmembrane</keyword>
<feature type="transmembrane region" description="Helical" evidence="1">
    <location>
        <begin position="215"/>
        <end position="236"/>
    </location>
</feature>
<feature type="transmembrane region" description="Helical" evidence="1">
    <location>
        <begin position="248"/>
        <end position="267"/>
    </location>
</feature>
<feature type="transmembrane region" description="Helical" evidence="1">
    <location>
        <begin position="43"/>
        <end position="66"/>
    </location>
</feature>
<dbReference type="PATRIC" id="fig|1107881.3.peg.1924"/>
<dbReference type="PANTHER" id="PTHR22911">
    <property type="entry name" value="ACYL-MALONYL CONDENSING ENZYME-RELATED"/>
    <property type="match status" value="1"/>
</dbReference>
<dbReference type="EMBL" id="AGVV01000013">
    <property type="protein sequence ID" value="EHK78322.1"/>
    <property type="molecule type" value="Genomic_DNA"/>
</dbReference>
<evidence type="ECO:0000259" key="2">
    <source>
        <dbReference type="Pfam" id="PF00892"/>
    </source>
</evidence>
<feature type="transmembrane region" description="Helical" evidence="1">
    <location>
        <begin position="131"/>
        <end position="147"/>
    </location>
</feature>
<feature type="transmembrane region" description="Helical" evidence="1">
    <location>
        <begin position="189"/>
        <end position="209"/>
    </location>
</feature>
<dbReference type="InterPro" id="IPR037185">
    <property type="entry name" value="EmrE-like"/>
</dbReference>
<accession>H0FXI7</accession>
<dbReference type="AlphaFoldDB" id="H0FXI7"/>
<dbReference type="SUPFAM" id="SSF103481">
    <property type="entry name" value="Multidrug resistance efflux transporter EmrE"/>
    <property type="match status" value="2"/>
</dbReference>
<sequence length="310" mass="32413">MDGAKAMDKDIRRGSAEMTAAMLISGTIGWFVLMSGQPVAGVVFWRCVFGAATLAALAAVFGLIDLRHLRMKVIVLSALGGVAIVVNWLLLFAAYPRASISIATMVYNTQPFMLLGLGALFLGEKITASKLLWLSLSFAGMIAIVLAKPAGTYEPSDYLAGIALSLGAAFFYAIAALVTKLLKGTPPHLIALVQVITGAAMLAPFALVAPLPQGMVQWALLLTVGVVHTGIMYILLYGAIQKLPTHMTGALSFIYPVAAILVDRIAFGHALQPVQIAGSVAILIAAAGTNLGWTLKPSSPSAKRPAEGSL</sequence>
<keyword evidence="1" id="KW-0472">Membrane</keyword>
<feature type="transmembrane region" description="Helical" evidence="1">
    <location>
        <begin position="100"/>
        <end position="122"/>
    </location>
</feature>
<organism evidence="3 4">
    <name type="scientific">Sinorhizobium meliloti CCNWSX0020</name>
    <dbReference type="NCBI Taxonomy" id="1107881"/>
    <lineage>
        <taxon>Bacteria</taxon>
        <taxon>Pseudomonadati</taxon>
        <taxon>Pseudomonadota</taxon>
        <taxon>Alphaproteobacteria</taxon>
        <taxon>Hyphomicrobiales</taxon>
        <taxon>Rhizobiaceae</taxon>
        <taxon>Sinorhizobium/Ensifer group</taxon>
        <taxon>Sinorhizobium</taxon>
    </lineage>
</organism>
<dbReference type="Gene3D" id="1.10.3730.20">
    <property type="match status" value="1"/>
</dbReference>
<reference evidence="3 4" key="1">
    <citation type="journal article" date="2012" name="J. Bacteriol.">
        <title>Draft Genome Sequence of Sinorhizobium meliloti CCNWSX0020, a Nitrogen-Fixing Symbiont with Copper Tolerance Capability Isolated from Lead-Zinc Mine Tailings.</title>
        <authorList>
            <person name="Li Z."/>
            <person name="Ma Z."/>
            <person name="Hao X."/>
            <person name="Wei G."/>
        </authorList>
    </citation>
    <scope>NUCLEOTIDE SEQUENCE [LARGE SCALE GENOMIC DNA]</scope>
    <source>
        <strain evidence="3 4">CCNWSX0020</strain>
    </source>
</reference>
<feature type="transmembrane region" description="Helical" evidence="1">
    <location>
        <begin position="73"/>
        <end position="94"/>
    </location>
</feature>
<gene>
    <name evidence="3" type="ORF">SM0020_09525</name>
</gene>
<evidence type="ECO:0000313" key="3">
    <source>
        <dbReference type="EMBL" id="EHK78322.1"/>
    </source>
</evidence>
<proteinExistence type="predicted"/>
<feature type="transmembrane region" description="Helical" evidence="1">
    <location>
        <begin position="20"/>
        <end position="37"/>
    </location>
</feature>
<evidence type="ECO:0000313" key="4">
    <source>
        <dbReference type="Proteomes" id="UP000004038"/>
    </source>
</evidence>
<feature type="transmembrane region" description="Helical" evidence="1">
    <location>
        <begin position="159"/>
        <end position="182"/>
    </location>
</feature>
<evidence type="ECO:0000256" key="1">
    <source>
        <dbReference type="SAM" id="Phobius"/>
    </source>
</evidence>
<protein>
    <recommendedName>
        <fullName evidence="2">EamA domain-containing protein</fullName>
    </recommendedName>
</protein>
<dbReference type="GO" id="GO:0016020">
    <property type="term" value="C:membrane"/>
    <property type="evidence" value="ECO:0007669"/>
    <property type="project" value="InterPro"/>
</dbReference>
<name>H0FXI7_RHIML</name>
<feature type="domain" description="EamA" evidence="2">
    <location>
        <begin position="21"/>
        <end position="145"/>
    </location>
</feature>
<dbReference type="InterPro" id="IPR000620">
    <property type="entry name" value="EamA_dom"/>
</dbReference>
<feature type="transmembrane region" description="Helical" evidence="1">
    <location>
        <begin position="273"/>
        <end position="295"/>
    </location>
</feature>
<dbReference type="Proteomes" id="UP000004038">
    <property type="component" value="Unassembled WGS sequence"/>
</dbReference>